<dbReference type="InterPro" id="IPR005821">
    <property type="entry name" value="Ion_trans_dom"/>
</dbReference>
<evidence type="ECO:0000256" key="2">
    <source>
        <dbReference type="ARBA" id="ARBA00022448"/>
    </source>
</evidence>
<evidence type="ECO:0000256" key="8">
    <source>
        <dbReference type="ARBA" id="ARBA00023303"/>
    </source>
</evidence>
<dbReference type="Pfam" id="PF00520">
    <property type="entry name" value="Ion_trans"/>
    <property type="match status" value="1"/>
</dbReference>
<dbReference type="CDD" id="cd00038">
    <property type="entry name" value="CAP_ED"/>
    <property type="match status" value="1"/>
</dbReference>
<evidence type="ECO:0000256" key="7">
    <source>
        <dbReference type="ARBA" id="ARBA00023286"/>
    </source>
</evidence>
<dbReference type="PROSITE" id="PS00889">
    <property type="entry name" value="CNMP_BINDING_2"/>
    <property type="match status" value="1"/>
</dbReference>
<dbReference type="RefSeq" id="XP_025417747.1">
    <property type="nucleotide sequence ID" value="XM_025561962.1"/>
</dbReference>
<dbReference type="GO" id="GO:0005886">
    <property type="term" value="C:plasma membrane"/>
    <property type="evidence" value="ECO:0007669"/>
    <property type="project" value="TreeGrafter"/>
</dbReference>
<dbReference type="SUPFAM" id="SSF51206">
    <property type="entry name" value="cAMP-binding domain-like"/>
    <property type="match status" value="1"/>
</dbReference>
<dbReference type="InterPro" id="IPR000595">
    <property type="entry name" value="cNMP-bd_dom"/>
</dbReference>
<keyword evidence="3" id="KW-0812">Transmembrane</keyword>
<dbReference type="InterPro" id="IPR018488">
    <property type="entry name" value="cNMP-bd_CS"/>
</dbReference>
<dbReference type="Gene3D" id="1.10.287.70">
    <property type="match status" value="1"/>
</dbReference>
<evidence type="ECO:0000256" key="5">
    <source>
        <dbReference type="ARBA" id="ARBA00023065"/>
    </source>
</evidence>
<evidence type="ECO:0000256" key="4">
    <source>
        <dbReference type="ARBA" id="ARBA00022989"/>
    </source>
</evidence>
<proteinExistence type="predicted"/>
<dbReference type="FunFam" id="2.60.120.10:FF:000078">
    <property type="entry name" value="Cyclic nucleotide-gated channel"/>
    <property type="match status" value="1"/>
</dbReference>
<gene>
    <name evidence="12 13" type="primary">LOC112688657</name>
</gene>
<sequence length="603" mass="70108">MDRIPPQYDYDNGDEPWLSEFMPMTNDSSSAGSGELNSTFTTPISPVERTSCLDVSKLMDKLNEQHIKERDKSEKLPSSSSMSFTDADSLHPLSAHLRFQMSDCPIELQPEKSLEKRSWFFLAWVANLDFIIEPQSFCYVTWLSLVTMCYLYNCWVIPLRITFPYQTQENLWKWMLLDYCTDVIYLLDTFVIKPRIMYLKDGFWVRDLKLIEVNYLEKLQSKLDIISLVPADIVCLAPWLTSEILPLMRLNRIIKIQTFWEFFDHFDSVLSSPYVVRVTRTLTYMIYLVHLNACAYYYVSVKEGLATNNWVFNGQGNAYIRCFFFATKTATSIGKNPHPENEAEYLFMTASWLMGVFVFAILIGQIRDIIATATRSQTEYRKLQDETLEYLRKLNIPPRIRERVEHWFSFTWEQQRTLDENRILDSLPHKMKTDVAINVHMKTLNKVQLFKDCDKALLRELVLKLRPILYLPGDYICRKGEVGKEMYIVKTGQVQVVGGEDDGVLATLTEGSVFGEISLLSLCGTNRRTADVRSHGFSNIFVLSKEDLNEAIKFYPNAQEILKRKARELIQQNAAREHRQIPKELFDGGHYKNSSTESLMRVM</sequence>
<dbReference type="Pfam" id="PF00027">
    <property type="entry name" value="cNMP_binding"/>
    <property type="match status" value="1"/>
</dbReference>
<dbReference type="GO" id="GO:0005222">
    <property type="term" value="F:intracellularly cAMP-activated cation channel activity"/>
    <property type="evidence" value="ECO:0007669"/>
    <property type="project" value="TreeGrafter"/>
</dbReference>
<keyword evidence="5" id="KW-0406">Ion transport</keyword>
<accession>A0A8B8G477</accession>
<protein>
    <submittedName>
        <fullName evidence="12 13">Cyclic nucleotide-gated cation channel beta-1</fullName>
    </submittedName>
</protein>
<keyword evidence="4" id="KW-1133">Transmembrane helix</keyword>
<dbReference type="FunFam" id="1.10.287.70:FF:000072">
    <property type="entry name" value="Cyclic nucleotide gated channel beta 3"/>
    <property type="match status" value="1"/>
</dbReference>
<dbReference type="AlphaFoldDB" id="A0A8B8G477"/>
<feature type="domain" description="Cyclic nucleotide-binding" evidence="10">
    <location>
        <begin position="449"/>
        <end position="552"/>
    </location>
</feature>
<evidence type="ECO:0000313" key="11">
    <source>
        <dbReference type="Proteomes" id="UP000694846"/>
    </source>
</evidence>
<dbReference type="GO" id="GO:0005223">
    <property type="term" value="F:intracellularly cGMP-activated cation channel activity"/>
    <property type="evidence" value="ECO:0007669"/>
    <property type="project" value="TreeGrafter"/>
</dbReference>
<dbReference type="FunFam" id="1.10.287.630:FF:000001">
    <property type="entry name" value="Cyclic nucleotide-gated channel alpha 3"/>
    <property type="match status" value="1"/>
</dbReference>
<evidence type="ECO:0000313" key="12">
    <source>
        <dbReference type="RefSeq" id="XP_025417746.1"/>
    </source>
</evidence>
<dbReference type="InterPro" id="IPR014710">
    <property type="entry name" value="RmlC-like_jellyroll"/>
</dbReference>
<evidence type="ECO:0000313" key="13">
    <source>
        <dbReference type="RefSeq" id="XP_025417747.1"/>
    </source>
</evidence>
<evidence type="ECO:0000256" key="1">
    <source>
        <dbReference type="ARBA" id="ARBA00004141"/>
    </source>
</evidence>
<evidence type="ECO:0000256" key="9">
    <source>
        <dbReference type="SAM" id="MobiDB-lite"/>
    </source>
</evidence>
<dbReference type="PANTHER" id="PTHR45638">
    <property type="entry name" value="CYCLIC NUCLEOTIDE-GATED CATION CHANNEL SUBUNIT A"/>
    <property type="match status" value="1"/>
</dbReference>
<comment type="subcellular location">
    <subcellularLocation>
        <location evidence="1">Membrane</location>
        <topology evidence="1">Multi-pass membrane protein</topology>
    </subcellularLocation>
</comment>
<feature type="compositionally biased region" description="Polar residues" evidence="9">
    <location>
        <begin position="25"/>
        <end position="43"/>
    </location>
</feature>
<evidence type="ECO:0000259" key="10">
    <source>
        <dbReference type="PROSITE" id="PS50042"/>
    </source>
</evidence>
<dbReference type="PROSITE" id="PS00888">
    <property type="entry name" value="CNMP_BINDING_1"/>
    <property type="match status" value="1"/>
</dbReference>
<keyword evidence="6" id="KW-0472">Membrane</keyword>
<dbReference type="InterPro" id="IPR018490">
    <property type="entry name" value="cNMP-bd_dom_sf"/>
</dbReference>
<dbReference type="PROSITE" id="PS50042">
    <property type="entry name" value="CNMP_BINDING_3"/>
    <property type="match status" value="1"/>
</dbReference>
<dbReference type="Gene3D" id="1.10.287.630">
    <property type="entry name" value="Helix hairpin bin"/>
    <property type="match status" value="1"/>
</dbReference>
<dbReference type="SUPFAM" id="SSF81324">
    <property type="entry name" value="Voltage-gated potassium channels"/>
    <property type="match status" value="1"/>
</dbReference>
<dbReference type="RefSeq" id="XP_025417746.1">
    <property type="nucleotide sequence ID" value="XM_025561961.1"/>
</dbReference>
<dbReference type="OrthoDB" id="421226at2759"/>
<keyword evidence="2" id="KW-0813">Transport</keyword>
<dbReference type="GeneID" id="112688657"/>
<dbReference type="CTD" id="37479"/>
<dbReference type="PANTHER" id="PTHR45638:SF1">
    <property type="entry name" value="CYCLIC NUCLEOTIDE-GATED ION CHANNEL SUBUNIT B, ISOFORM A"/>
    <property type="match status" value="1"/>
</dbReference>
<name>A0A8B8G477_9HEMI</name>
<keyword evidence="7" id="KW-1071">Ligand-gated ion channel</keyword>
<dbReference type="GO" id="GO:0017071">
    <property type="term" value="C:intracellular cyclic nucleotide activated cation channel complex"/>
    <property type="evidence" value="ECO:0007669"/>
    <property type="project" value="TreeGrafter"/>
</dbReference>
<dbReference type="Proteomes" id="UP000694846">
    <property type="component" value="Unplaced"/>
</dbReference>
<evidence type="ECO:0000256" key="6">
    <source>
        <dbReference type="ARBA" id="ARBA00023136"/>
    </source>
</evidence>
<feature type="region of interest" description="Disordered" evidence="9">
    <location>
        <begin position="1"/>
        <end position="43"/>
    </location>
</feature>
<dbReference type="Gene3D" id="2.60.120.10">
    <property type="entry name" value="Jelly Rolls"/>
    <property type="match status" value="1"/>
</dbReference>
<organism evidence="11 13">
    <name type="scientific">Sipha flava</name>
    <name type="common">yellow sugarcane aphid</name>
    <dbReference type="NCBI Taxonomy" id="143950"/>
    <lineage>
        <taxon>Eukaryota</taxon>
        <taxon>Metazoa</taxon>
        <taxon>Ecdysozoa</taxon>
        <taxon>Arthropoda</taxon>
        <taxon>Hexapoda</taxon>
        <taxon>Insecta</taxon>
        <taxon>Pterygota</taxon>
        <taxon>Neoptera</taxon>
        <taxon>Paraneoptera</taxon>
        <taxon>Hemiptera</taxon>
        <taxon>Sternorrhyncha</taxon>
        <taxon>Aphidomorpha</taxon>
        <taxon>Aphidoidea</taxon>
        <taxon>Aphididae</taxon>
        <taxon>Sipha</taxon>
    </lineage>
</organism>
<dbReference type="GO" id="GO:0044877">
    <property type="term" value="F:protein-containing complex binding"/>
    <property type="evidence" value="ECO:0007669"/>
    <property type="project" value="TreeGrafter"/>
</dbReference>
<evidence type="ECO:0000256" key="3">
    <source>
        <dbReference type="ARBA" id="ARBA00022692"/>
    </source>
</evidence>
<keyword evidence="11" id="KW-1185">Reference proteome</keyword>
<dbReference type="SMART" id="SM00100">
    <property type="entry name" value="cNMP"/>
    <property type="match status" value="1"/>
</dbReference>
<dbReference type="GO" id="GO:0030553">
    <property type="term" value="F:cGMP binding"/>
    <property type="evidence" value="ECO:0007669"/>
    <property type="project" value="TreeGrafter"/>
</dbReference>
<keyword evidence="8" id="KW-0407">Ion channel</keyword>
<reference evidence="12 13" key="1">
    <citation type="submission" date="2025-04" db="UniProtKB">
        <authorList>
            <consortium name="RefSeq"/>
        </authorList>
    </citation>
    <scope>IDENTIFICATION</scope>
    <source>
        <tissue evidence="12 13">Whole body</tissue>
    </source>
</reference>
<dbReference type="InterPro" id="IPR050866">
    <property type="entry name" value="CNG_cation_channel"/>
</dbReference>